<comment type="caution">
    <text evidence="1">The sequence shown here is derived from an EMBL/GenBank/DDBJ whole genome shotgun (WGS) entry which is preliminary data.</text>
</comment>
<proteinExistence type="predicted"/>
<protein>
    <submittedName>
        <fullName evidence="1">Uncharacterized protein</fullName>
    </submittedName>
</protein>
<dbReference type="OrthoDB" id="7550695at2"/>
<evidence type="ECO:0000313" key="1">
    <source>
        <dbReference type="EMBL" id="GBF43031.1"/>
    </source>
</evidence>
<name>A0A2P2DEG8_9LEPT</name>
<reference evidence="2" key="1">
    <citation type="journal article" date="2019" name="Microbiol. Immunol.">
        <title>Molecular and phenotypic characterization of Leptospira johnsonii sp. nov., Leptospira ellinghausenii sp. nov. and Leptospira ryugenii sp. nov. isolated from soil and water in Japan.</title>
        <authorList>
            <person name="Masuzawa T."/>
            <person name="Saito M."/>
            <person name="Nakao R."/>
            <person name="Nikaido Y."/>
            <person name="Matsumoto M."/>
            <person name="Ogawa M."/>
            <person name="Yokoyama M."/>
            <person name="Hidaka Y."/>
            <person name="Tomita J."/>
            <person name="Sakakibara K."/>
            <person name="Suzuki K."/>
            <person name="Yasuda S."/>
            <person name="Sato H."/>
            <person name="Yamaguchi M."/>
            <person name="Yoshida S.I."/>
            <person name="Koizumi N."/>
            <person name="Kawamura Y."/>
        </authorList>
    </citation>
    <scope>NUCLEOTIDE SEQUENCE [LARGE SCALE GENOMIC DNA]</scope>
    <source>
        <strain evidence="2">E18</strain>
    </source>
</reference>
<dbReference type="RefSeq" id="WP_108960032.1">
    <property type="nucleotide sequence ID" value="NZ_BFAZ01000009.1"/>
</dbReference>
<evidence type="ECO:0000313" key="2">
    <source>
        <dbReference type="Proteomes" id="UP000245206"/>
    </source>
</evidence>
<dbReference type="AlphaFoldDB" id="A0A2P2DEG8"/>
<organism evidence="1 2">
    <name type="scientific">Leptospira ellinghausenii</name>
    <dbReference type="NCBI Taxonomy" id="1917822"/>
    <lineage>
        <taxon>Bacteria</taxon>
        <taxon>Pseudomonadati</taxon>
        <taxon>Spirochaetota</taxon>
        <taxon>Spirochaetia</taxon>
        <taxon>Leptospirales</taxon>
        <taxon>Leptospiraceae</taxon>
        <taxon>Leptospira</taxon>
    </lineage>
</organism>
<sequence>MSRLIFTTLISFSLSISIWTSKQSSTEYTEKVPSEWMANETKTFTPKEHIRPGDQTFLTFPEWFLVHSPKEQAMYFRSNTSSTFPYWEHVLQLWKSYMIVSDQIIDSYEFNYGYHLMIVVLTVSTTVEYGAKQIYEKMIGRITSISEDQALTEEDQFNAKFTQSYVDFILQTPWYEYNFFQELKLLWTEVPLFGDHMIRKWERRYYLTTDIFVKAAYGFLIKKATKATYEDPILGTAIVLDESIPTNDKVKLLSGNDPFHSVYLIPRYADFHPTLESILIGKTVELQEIAGNTSATLVTILLKKDESLPTIPDAKRVFRQDILTRPGENRYALVSKVQNLKTMLEILREKNIEIEHIYDF</sequence>
<dbReference type="EMBL" id="BFAZ01000009">
    <property type="protein sequence ID" value="GBF43031.1"/>
    <property type="molecule type" value="Genomic_DNA"/>
</dbReference>
<keyword evidence="2" id="KW-1185">Reference proteome</keyword>
<accession>A0A2P2DEG8</accession>
<gene>
    <name evidence="1" type="ORF">LPTSP2_23270</name>
</gene>
<dbReference type="Proteomes" id="UP000245206">
    <property type="component" value="Unassembled WGS sequence"/>
</dbReference>